<sequence length="381" mass="42710">MTTTSVSTSGNSAYASKSKSLYQIAWQQFRKHPLARLGMLILGLLYAMALFAPFIAPYTATEYISGEKRVSWAPPTNVHIRTPEGQITRPFIYAVTRETNFETFREEYVEDRSTRYPIQFFVNRPEAPYRLFGLIPMNMRLFGVSEDVRFFMWGTDNLGRDQFSRVVYGSQFSLSIGLIATIVSVALGMLFGGLAGYFRGWVDVIIMRFVEVLSAVPELFLLITLRALFPLDIDPRLVMYFIIAILAVIGWGGIARTVRSQLYSTRELDFVQAAQALGASDSRIIARHMLPTSLSFIIVAVSLIIPSYILSESGLSFLGIGLVEPYASWGTLLKVVQDGGFESITGRPWVLIPGVFIFLAVVAWQFVGDGLRDAFDPRKRQ</sequence>
<evidence type="ECO:0000256" key="4">
    <source>
        <dbReference type="ARBA" id="ARBA00023136"/>
    </source>
</evidence>
<name>A0A1H6T1L6_9DEIO</name>
<keyword evidence="4 5" id="KW-0472">Membrane</keyword>
<gene>
    <name evidence="7" type="ORF">SAMN04488058_101485</name>
</gene>
<evidence type="ECO:0000259" key="6">
    <source>
        <dbReference type="PROSITE" id="PS50928"/>
    </source>
</evidence>
<dbReference type="PANTHER" id="PTHR43839:SF1">
    <property type="entry name" value="OPPC IN A BINDING PROTEIN-DEPENDENT TRANSPORT SYSTEM"/>
    <property type="match status" value="1"/>
</dbReference>
<dbReference type="RefSeq" id="WP_092262994.1">
    <property type="nucleotide sequence ID" value="NZ_FNZA01000001.1"/>
</dbReference>
<proteinExistence type="inferred from homology"/>
<feature type="domain" description="ABC transmembrane type-1" evidence="6">
    <location>
        <begin position="170"/>
        <end position="368"/>
    </location>
</feature>
<dbReference type="CDD" id="cd06261">
    <property type="entry name" value="TM_PBP2"/>
    <property type="match status" value="1"/>
</dbReference>
<feature type="transmembrane region" description="Helical" evidence="5">
    <location>
        <begin position="315"/>
        <end position="336"/>
    </location>
</feature>
<dbReference type="SUPFAM" id="SSF161098">
    <property type="entry name" value="MetI-like"/>
    <property type="match status" value="1"/>
</dbReference>
<dbReference type="Pfam" id="PF00528">
    <property type="entry name" value="BPD_transp_1"/>
    <property type="match status" value="1"/>
</dbReference>
<dbReference type="PROSITE" id="PS50928">
    <property type="entry name" value="ABC_TM1"/>
    <property type="match status" value="1"/>
</dbReference>
<keyword evidence="3 5" id="KW-1133">Transmembrane helix</keyword>
<feature type="transmembrane region" description="Helical" evidence="5">
    <location>
        <begin position="209"/>
        <end position="231"/>
    </location>
</feature>
<comment type="subcellular location">
    <subcellularLocation>
        <location evidence="5">Cell membrane</location>
        <topology evidence="5">Multi-pass membrane protein</topology>
    </subcellularLocation>
    <subcellularLocation>
        <location evidence="1">Membrane</location>
        <topology evidence="1">Multi-pass membrane protein</topology>
    </subcellularLocation>
</comment>
<protein>
    <submittedName>
        <fullName evidence="7">Peptide/nickel transport system permease protein</fullName>
    </submittedName>
</protein>
<dbReference type="AlphaFoldDB" id="A0A1H6T1L6"/>
<accession>A0A1H6T1L6</accession>
<keyword evidence="8" id="KW-1185">Reference proteome</keyword>
<dbReference type="EMBL" id="FNZA01000001">
    <property type="protein sequence ID" value="SEI73983.1"/>
    <property type="molecule type" value="Genomic_DNA"/>
</dbReference>
<dbReference type="STRING" id="856736.SAMN04488058_101485"/>
<dbReference type="Proteomes" id="UP000199223">
    <property type="component" value="Unassembled WGS sequence"/>
</dbReference>
<organism evidence="7 8">
    <name type="scientific">Deinococcus reticulitermitis</name>
    <dbReference type="NCBI Taxonomy" id="856736"/>
    <lineage>
        <taxon>Bacteria</taxon>
        <taxon>Thermotogati</taxon>
        <taxon>Deinococcota</taxon>
        <taxon>Deinococci</taxon>
        <taxon>Deinococcales</taxon>
        <taxon>Deinococcaceae</taxon>
        <taxon>Deinococcus</taxon>
    </lineage>
</organism>
<feature type="transmembrane region" description="Helical" evidence="5">
    <location>
        <begin position="289"/>
        <end position="309"/>
    </location>
</feature>
<feature type="transmembrane region" description="Helical" evidence="5">
    <location>
        <begin position="37"/>
        <end position="56"/>
    </location>
</feature>
<evidence type="ECO:0000256" key="2">
    <source>
        <dbReference type="ARBA" id="ARBA00022692"/>
    </source>
</evidence>
<evidence type="ECO:0000313" key="8">
    <source>
        <dbReference type="Proteomes" id="UP000199223"/>
    </source>
</evidence>
<dbReference type="OrthoDB" id="9797472at2"/>
<feature type="transmembrane region" description="Helical" evidence="5">
    <location>
        <begin position="237"/>
        <end position="258"/>
    </location>
</feature>
<comment type="similarity">
    <text evidence="5">Belongs to the binding-protein-dependent transport system permease family.</text>
</comment>
<dbReference type="Pfam" id="PF12911">
    <property type="entry name" value="OppC_N"/>
    <property type="match status" value="1"/>
</dbReference>
<dbReference type="InterPro" id="IPR025966">
    <property type="entry name" value="OppC_N"/>
</dbReference>
<dbReference type="GO" id="GO:0005886">
    <property type="term" value="C:plasma membrane"/>
    <property type="evidence" value="ECO:0007669"/>
    <property type="project" value="UniProtKB-SubCell"/>
</dbReference>
<evidence type="ECO:0000256" key="3">
    <source>
        <dbReference type="ARBA" id="ARBA00022989"/>
    </source>
</evidence>
<evidence type="ECO:0000256" key="5">
    <source>
        <dbReference type="RuleBase" id="RU363032"/>
    </source>
</evidence>
<dbReference type="Gene3D" id="1.10.3720.10">
    <property type="entry name" value="MetI-like"/>
    <property type="match status" value="1"/>
</dbReference>
<dbReference type="GO" id="GO:0055085">
    <property type="term" value="P:transmembrane transport"/>
    <property type="evidence" value="ECO:0007669"/>
    <property type="project" value="InterPro"/>
</dbReference>
<feature type="transmembrane region" description="Helical" evidence="5">
    <location>
        <begin position="172"/>
        <end position="197"/>
    </location>
</feature>
<dbReference type="InterPro" id="IPR000515">
    <property type="entry name" value="MetI-like"/>
</dbReference>
<dbReference type="InterPro" id="IPR035906">
    <property type="entry name" value="MetI-like_sf"/>
</dbReference>
<keyword evidence="5" id="KW-0813">Transport</keyword>
<keyword evidence="2 5" id="KW-0812">Transmembrane</keyword>
<reference evidence="8" key="1">
    <citation type="submission" date="2016-10" db="EMBL/GenBank/DDBJ databases">
        <authorList>
            <person name="Varghese N."/>
            <person name="Submissions S."/>
        </authorList>
    </citation>
    <scope>NUCLEOTIDE SEQUENCE [LARGE SCALE GENOMIC DNA]</scope>
    <source>
        <strain evidence="8">CGMCC 1.10218</strain>
    </source>
</reference>
<feature type="transmembrane region" description="Helical" evidence="5">
    <location>
        <begin position="348"/>
        <end position="367"/>
    </location>
</feature>
<evidence type="ECO:0000256" key="1">
    <source>
        <dbReference type="ARBA" id="ARBA00004141"/>
    </source>
</evidence>
<dbReference type="PANTHER" id="PTHR43839">
    <property type="entry name" value="OPPC IN A BINDING PROTEIN-DEPENDENT TRANSPORT SYSTEM"/>
    <property type="match status" value="1"/>
</dbReference>
<evidence type="ECO:0000313" key="7">
    <source>
        <dbReference type="EMBL" id="SEI73983.1"/>
    </source>
</evidence>